<dbReference type="EMBL" id="OX451736">
    <property type="protein sequence ID" value="CAI8588441.1"/>
    <property type="molecule type" value="Genomic_DNA"/>
</dbReference>
<dbReference type="Pfam" id="PF08216">
    <property type="entry name" value="CTNNBL"/>
    <property type="match status" value="2"/>
</dbReference>
<reference evidence="7 8" key="1">
    <citation type="submission" date="2023-01" db="EMBL/GenBank/DDBJ databases">
        <authorList>
            <person name="Kreplak J."/>
        </authorList>
    </citation>
    <scope>NUCLEOTIDE SEQUENCE [LARGE SCALE GENOMIC DNA]</scope>
</reference>
<dbReference type="GO" id="GO:0005681">
    <property type="term" value="C:spliceosomal complex"/>
    <property type="evidence" value="ECO:0007669"/>
    <property type="project" value="TreeGrafter"/>
</dbReference>
<comment type="subcellular location">
    <subcellularLocation>
        <location evidence="1">Nucleus</location>
    </subcellularLocation>
</comment>
<keyword evidence="3" id="KW-0677">Repeat</keyword>
<dbReference type="AlphaFoldDB" id="A0AAV0YR35"/>
<dbReference type="Proteomes" id="UP001157006">
    <property type="component" value="Chromosome 1L"/>
</dbReference>
<evidence type="ECO:0000256" key="4">
    <source>
        <dbReference type="ARBA" id="ARBA00023054"/>
    </source>
</evidence>
<gene>
    <name evidence="7" type="ORF">VFH_I347720</name>
</gene>
<keyword evidence="5" id="KW-0539">Nucleus</keyword>
<evidence type="ECO:0000256" key="1">
    <source>
        <dbReference type="ARBA" id="ARBA00004123"/>
    </source>
</evidence>
<keyword evidence="8" id="KW-1185">Reference proteome</keyword>
<accession>A0AAV0YR35</accession>
<protein>
    <recommendedName>
        <fullName evidence="6">Beta-catenin-like protein 1 N-terminal domain-containing protein</fullName>
    </recommendedName>
</protein>
<evidence type="ECO:0000256" key="2">
    <source>
        <dbReference type="ARBA" id="ARBA00022553"/>
    </source>
</evidence>
<organism evidence="7 8">
    <name type="scientific">Vicia faba</name>
    <name type="common">Broad bean</name>
    <name type="synonym">Faba vulgaris</name>
    <dbReference type="NCBI Taxonomy" id="3906"/>
    <lineage>
        <taxon>Eukaryota</taxon>
        <taxon>Viridiplantae</taxon>
        <taxon>Streptophyta</taxon>
        <taxon>Embryophyta</taxon>
        <taxon>Tracheophyta</taxon>
        <taxon>Spermatophyta</taxon>
        <taxon>Magnoliopsida</taxon>
        <taxon>eudicotyledons</taxon>
        <taxon>Gunneridae</taxon>
        <taxon>Pentapetalae</taxon>
        <taxon>rosids</taxon>
        <taxon>fabids</taxon>
        <taxon>Fabales</taxon>
        <taxon>Fabaceae</taxon>
        <taxon>Papilionoideae</taxon>
        <taxon>50 kb inversion clade</taxon>
        <taxon>NPAAA clade</taxon>
        <taxon>Hologalegina</taxon>
        <taxon>IRL clade</taxon>
        <taxon>Fabeae</taxon>
        <taxon>Vicia</taxon>
    </lineage>
</organism>
<evidence type="ECO:0000313" key="8">
    <source>
        <dbReference type="Proteomes" id="UP001157006"/>
    </source>
</evidence>
<evidence type="ECO:0000259" key="6">
    <source>
        <dbReference type="Pfam" id="PF08216"/>
    </source>
</evidence>
<evidence type="ECO:0000313" key="7">
    <source>
        <dbReference type="EMBL" id="CAI8588441.1"/>
    </source>
</evidence>
<proteinExistence type="predicted"/>
<keyword evidence="2" id="KW-0597">Phosphoprotein</keyword>
<dbReference type="PANTHER" id="PTHR14978:SF0">
    <property type="entry name" value="BETA-CATENIN-LIKE PROTEIN 1"/>
    <property type="match status" value="1"/>
</dbReference>
<dbReference type="InterPro" id="IPR039678">
    <property type="entry name" value="CTNNBL1"/>
</dbReference>
<dbReference type="InterPro" id="IPR013180">
    <property type="entry name" value="CTNNBL1_N"/>
</dbReference>
<evidence type="ECO:0000256" key="3">
    <source>
        <dbReference type="ARBA" id="ARBA00022737"/>
    </source>
</evidence>
<dbReference type="InterPro" id="IPR011989">
    <property type="entry name" value="ARM-like"/>
</dbReference>
<keyword evidence="4" id="KW-0175">Coiled coil</keyword>
<sequence>MCGGRTLFMRQCALELLVHNLHRLLESDPDENASIYNMLSTIENLIEVKLDVTVVVCKKTKLLKWLLENIKSSYVNQKKVREMNGVNVVLLVMPMFKSKDPKSLDEEEMVENLFDCLSFLLMSLENKERFVKAERVKLMILIM</sequence>
<feature type="domain" description="Beta-catenin-like protein 1 N-terminal" evidence="6">
    <location>
        <begin position="72"/>
        <end position="143"/>
    </location>
</feature>
<name>A0AAV0YR35_VICFA</name>
<feature type="domain" description="Beta-catenin-like protein 1 N-terminal" evidence="6">
    <location>
        <begin position="8"/>
        <end position="71"/>
    </location>
</feature>
<evidence type="ECO:0000256" key="5">
    <source>
        <dbReference type="ARBA" id="ARBA00023242"/>
    </source>
</evidence>
<dbReference type="Gene3D" id="1.25.10.10">
    <property type="entry name" value="Leucine-rich Repeat Variant"/>
    <property type="match status" value="2"/>
</dbReference>
<dbReference type="PANTHER" id="PTHR14978">
    <property type="entry name" value="BETA-CATENIN-LIKE PROTEIN 1 NUCLEAR ASSOCIATED PROTEIN"/>
    <property type="match status" value="1"/>
</dbReference>